<dbReference type="EMBL" id="UINC01208683">
    <property type="protein sequence ID" value="SVE31349.1"/>
    <property type="molecule type" value="Genomic_DNA"/>
</dbReference>
<protein>
    <recommendedName>
        <fullName evidence="1">FDX-ACB domain-containing protein</fullName>
    </recommendedName>
</protein>
<feature type="domain" description="FDX-ACB" evidence="1">
    <location>
        <begin position="44"/>
        <end position="138"/>
    </location>
</feature>
<dbReference type="Pfam" id="PF03147">
    <property type="entry name" value="FDX-ACB"/>
    <property type="match status" value="1"/>
</dbReference>
<dbReference type="PROSITE" id="PS51447">
    <property type="entry name" value="FDX_ACB"/>
    <property type="match status" value="1"/>
</dbReference>
<dbReference type="SMART" id="SM00896">
    <property type="entry name" value="FDX-ACB"/>
    <property type="match status" value="1"/>
</dbReference>
<name>A0A383CH14_9ZZZZ</name>
<gene>
    <name evidence="2" type="ORF">METZ01_LOCUS484203</name>
</gene>
<sequence length="139" mass="15836">ALVGQIDETVTGFFDIDEPVYLIEFWLSKAVHALNSRPEYFPPPRYPDARHDLAIIVPEDVRSGDIVDFVCAHRSGDVLCEAELFDEYRGAGLPPNMKSLGLAVRYRSRNRTLKDKDVLKCRKSLLNRLEKDYGAVLRN</sequence>
<accession>A0A383CH14</accession>
<evidence type="ECO:0000313" key="2">
    <source>
        <dbReference type="EMBL" id="SVE31349.1"/>
    </source>
</evidence>
<dbReference type="InterPro" id="IPR036690">
    <property type="entry name" value="Fdx_antiC-bd_sf"/>
</dbReference>
<dbReference type="SUPFAM" id="SSF54991">
    <property type="entry name" value="Anticodon-binding domain of PheRS"/>
    <property type="match status" value="1"/>
</dbReference>
<reference evidence="2" key="1">
    <citation type="submission" date="2018-05" db="EMBL/GenBank/DDBJ databases">
        <authorList>
            <person name="Lanie J.A."/>
            <person name="Ng W.-L."/>
            <person name="Kazmierczak K.M."/>
            <person name="Andrzejewski T.M."/>
            <person name="Davidsen T.M."/>
            <person name="Wayne K.J."/>
            <person name="Tettelin H."/>
            <person name="Glass J.I."/>
            <person name="Rusch D."/>
            <person name="Podicherti R."/>
            <person name="Tsui H.-C.T."/>
            <person name="Winkler M.E."/>
        </authorList>
    </citation>
    <scope>NUCLEOTIDE SEQUENCE</scope>
</reference>
<dbReference type="InterPro" id="IPR005121">
    <property type="entry name" value="Fdx_antiC-bd"/>
</dbReference>
<dbReference type="Gene3D" id="3.30.70.380">
    <property type="entry name" value="Ferrodoxin-fold anticodon-binding domain"/>
    <property type="match status" value="1"/>
</dbReference>
<proteinExistence type="predicted"/>
<evidence type="ECO:0000259" key="1">
    <source>
        <dbReference type="PROSITE" id="PS51447"/>
    </source>
</evidence>
<dbReference type="AlphaFoldDB" id="A0A383CH14"/>
<organism evidence="2">
    <name type="scientific">marine metagenome</name>
    <dbReference type="NCBI Taxonomy" id="408172"/>
    <lineage>
        <taxon>unclassified sequences</taxon>
        <taxon>metagenomes</taxon>
        <taxon>ecological metagenomes</taxon>
    </lineage>
</organism>
<feature type="non-terminal residue" evidence="2">
    <location>
        <position position="1"/>
    </location>
</feature>